<proteinExistence type="predicted"/>
<reference evidence="2 3" key="2">
    <citation type="journal article" date="2012" name="PLoS Pathog.">
        <title>Diverse lifestyles and strategies of plant pathogenesis encoded in the genomes of eighteen Dothideomycetes fungi.</title>
        <authorList>
            <person name="Ohm R.A."/>
            <person name="Feau N."/>
            <person name="Henrissat B."/>
            <person name="Schoch C.L."/>
            <person name="Horwitz B.A."/>
            <person name="Barry K.W."/>
            <person name="Condon B.J."/>
            <person name="Copeland A.C."/>
            <person name="Dhillon B."/>
            <person name="Glaser F."/>
            <person name="Hesse C.N."/>
            <person name="Kosti I."/>
            <person name="LaButti K."/>
            <person name="Lindquist E.A."/>
            <person name="Lucas S."/>
            <person name="Salamov A.A."/>
            <person name="Bradshaw R.E."/>
            <person name="Ciuffetti L."/>
            <person name="Hamelin R.C."/>
            <person name="Kema G.H.J."/>
            <person name="Lawrence C."/>
            <person name="Scott J.A."/>
            <person name="Spatafora J.W."/>
            <person name="Turgeon B.G."/>
            <person name="de Wit P.J.G.M."/>
            <person name="Zhong S."/>
            <person name="Goodwin S.B."/>
            <person name="Grigoriev I.V."/>
        </authorList>
    </citation>
    <scope>NUCLEOTIDE SEQUENCE [LARGE SCALE GENOMIC DNA]</scope>
    <source>
        <strain evidence="3">NZE10 / CBS 128990</strain>
    </source>
</reference>
<feature type="region of interest" description="Disordered" evidence="1">
    <location>
        <begin position="155"/>
        <end position="190"/>
    </location>
</feature>
<evidence type="ECO:0000256" key="1">
    <source>
        <dbReference type="SAM" id="MobiDB-lite"/>
    </source>
</evidence>
<protein>
    <submittedName>
        <fullName evidence="2">Uncharacterized protein</fullName>
    </submittedName>
</protein>
<evidence type="ECO:0000313" key="2">
    <source>
        <dbReference type="EMBL" id="EME42276.1"/>
    </source>
</evidence>
<keyword evidence="3" id="KW-1185">Reference proteome</keyword>
<sequence length="190" mass="20501">MADSAGSILDGIAVTADRSCGCCSADWSCPVLDMTLIADKARAGFRLRLDIEKVLTEDDSDELLYMATPTHTIVGRRLAHGCFQLLTVAREHDFDSDEACAMTFSVPRNTTLQSMGRGSRLFALCRNDLAEGTRMSSGNSNILAFHKSSSLETHLSHASSAQAESSSSPMARCPFSRSPADITPEMSQMT</sequence>
<reference evidence="3" key="1">
    <citation type="journal article" date="2012" name="PLoS Genet.">
        <title>The genomes of the fungal plant pathogens Cladosporium fulvum and Dothistroma septosporum reveal adaptation to different hosts and lifestyles but also signatures of common ancestry.</title>
        <authorList>
            <person name="de Wit P.J.G.M."/>
            <person name="van der Burgt A."/>
            <person name="Oekmen B."/>
            <person name="Stergiopoulos I."/>
            <person name="Abd-Elsalam K.A."/>
            <person name="Aerts A.L."/>
            <person name="Bahkali A.H."/>
            <person name="Beenen H.G."/>
            <person name="Chettri P."/>
            <person name="Cox M.P."/>
            <person name="Datema E."/>
            <person name="de Vries R.P."/>
            <person name="Dhillon B."/>
            <person name="Ganley A.R."/>
            <person name="Griffiths S.A."/>
            <person name="Guo Y."/>
            <person name="Hamelin R.C."/>
            <person name="Henrissat B."/>
            <person name="Kabir M.S."/>
            <person name="Jashni M.K."/>
            <person name="Kema G."/>
            <person name="Klaubauf S."/>
            <person name="Lapidus A."/>
            <person name="Levasseur A."/>
            <person name="Lindquist E."/>
            <person name="Mehrabi R."/>
            <person name="Ohm R.A."/>
            <person name="Owen T.J."/>
            <person name="Salamov A."/>
            <person name="Schwelm A."/>
            <person name="Schijlen E."/>
            <person name="Sun H."/>
            <person name="van den Burg H.A."/>
            <person name="van Ham R.C.H.J."/>
            <person name="Zhang S."/>
            <person name="Goodwin S.B."/>
            <person name="Grigoriev I.V."/>
            <person name="Collemare J."/>
            <person name="Bradshaw R.E."/>
        </authorList>
    </citation>
    <scope>NUCLEOTIDE SEQUENCE [LARGE SCALE GENOMIC DNA]</scope>
    <source>
        <strain evidence="3">NZE10 / CBS 128990</strain>
    </source>
</reference>
<dbReference type="EMBL" id="KB446541">
    <property type="protein sequence ID" value="EME42276.1"/>
    <property type="molecule type" value="Genomic_DNA"/>
</dbReference>
<dbReference type="HOGENOM" id="CLU_1427951_0_0_1"/>
<name>N1PLU9_DOTSN</name>
<organism evidence="2 3">
    <name type="scientific">Dothistroma septosporum (strain NZE10 / CBS 128990)</name>
    <name type="common">Red band needle blight fungus</name>
    <name type="synonym">Mycosphaerella pini</name>
    <dbReference type="NCBI Taxonomy" id="675120"/>
    <lineage>
        <taxon>Eukaryota</taxon>
        <taxon>Fungi</taxon>
        <taxon>Dikarya</taxon>
        <taxon>Ascomycota</taxon>
        <taxon>Pezizomycotina</taxon>
        <taxon>Dothideomycetes</taxon>
        <taxon>Dothideomycetidae</taxon>
        <taxon>Mycosphaerellales</taxon>
        <taxon>Mycosphaerellaceae</taxon>
        <taxon>Dothistroma</taxon>
    </lineage>
</organism>
<gene>
    <name evidence="2" type="ORF">DOTSEDRAFT_81214</name>
</gene>
<feature type="compositionally biased region" description="Low complexity" evidence="1">
    <location>
        <begin position="156"/>
        <end position="168"/>
    </location>
</feature>
<dbReference type="AlphaFoldDB" id="N1PLU9"/>
<dbReference type="Proteomes" id="UP000016933">
    <property type="component" value="Unassembled WGS sequence"/>
</dbReference>
<accession>N1PLU9</accession>
<evidence type="ECO:0000313" key="3">
    <source>
        <dbReference type="Proteomes" id="UP000016933"/>
    </source>
</evidence>